<name>A0A427XSV0_9TREE</name>
<evidence type="ECO:0000313" key="2">
    <source>
        <dbReference type="EMBL" id="RSH81914.1"/>
    </source>
</evidence>
<sequence>MSARGSLTVGSVADLGRRPDSPNVNVPASTLRAKSTTGVSDQWRLADGMAPAEASVRRYTGRPSSPTCS</sequence>
<keyword evidence="3" id="KW-1185">Reference proteome</keyword>
<dbReference type="GeneID" id="39592654"/>
<dbReference type="AlphaFoldDB" id="A0A427XSV0"/>
<gene>
    <name evidence="2" type="ORF">EHS24_008111</name>
</gene>
<organism evidence="2 3">
    <name type="scientific">Apiotrichum porosum</name>
    <dbReference type="NCBI Taxonomy" id="105984"/>
    <lineage>
        <taxon>Eukaryota</taxon>
        <taxon>Fungi</taxon>
        <taxon>Dikarya</taxon>
        <taxon>Basidiomycota</taxon>
        <taxon>Agaricomycotina</taxon>
        <taxon>Tremellomycetes</taxon>
        <taxon>Trichosporonales</taxon>
        <taxon>Trichosporonaceae</taxon>
        <taxon>Apiotrichum</taxon>
    </lineage>
</organism>
<dbReference type="Proteomes" id="UP000279236">
    <property type="component" value="Unassembled WGS sequence"/>
</dbReference>
<comment type="caution">
    <text evidence="2">The sequence shown here is derived from an EMBL/GenBank/DDBJ whole genome shotgun (WGS) entry which is preliminary data.</text>
</comment>
<proteinExistence type="predicted"/>
<feature type="compositionally biased region" description="Polar residues" evidence="1">
    <location>
        <begin position="22"/>
        <end position="38"/>
    </location>
</feature>
<protein>
    <submittedName>
        <fullName evidence="2">Uncharacterized protein</fullName>
    </submittedName>
</protein>
<reference evidence="2 3" key="1">
    <citation type="submission" date="2018-11" db="EMBL/GenBank/DDBJ databases">
        <title>Genome sequence of Apiotrichum porosum DSM 27194.</title>
        <authorList>
            <person name="Aliyu H."/>
            <person name="Gorte O."/>
            <person name="Ochsenreither K."/>
        </authorList>
    </citation>
    <scope>NUCLEOTIDE SEQUENCE [LARGE SCALE GENOMIC DNA]</scope>
    <source>
        <strain evidence="2 3">DSM 27194</strain>
    </source>
</reference>
<dbReference type="RefSeq" id="XP_028476369.1">
    <property type="nucleotide sequence ID" value="XM_028623436.1"/>
</dbReference>
<accession>A0A427XSV0</accession>
<evidence type="ECO:0000256" key="1">
    <source>
        <dbReference type="SAM" id="MobiDB-lite"/>
    </source>
</evidence>
<feature type="region of interest" description="Disordered" evidence="1">
    <location>
        <begin position="1"/>
        <end position="38"/>
    </location>
</feature>
<dbReference type="EMBL" id="RSCE01000006">
    <property type="protein sequence ID" value="RSH81914.1"/>
    <property type="molecule type" value="Genomic_DNA"/>
</dbReference>
<evidence type="ECO:0000313" key="3">
    <source>
        <dbReference type="Proteomes" id="UP000279236"/>
    </source>
</evidence>